<dbReference type="GO" id="GO:0046872">
    <property type="term" value="F:metal ion binding"/>
    <property type="evidence" value="ECO:0007669"/>
    <property type="project" value="UniProtKB-KW"/>
</dbReference>
<feature type="binding site" evidence="15">
    <location>
        <begin position="72"/>
        <end position="73"/>
    </location>
    <ligand>
        <name>ATP</name>
        <dbReference type="ChEBI" id="CHEBI:30616"/>
    </ligand>
</feature>
<dbReference type="InterPro" id="IPR000023">
    <property type="entry name" value="Phosphofructokinase_dom"/>
</dbReference>
<evidence type="ECO:0000313" key="18">
    <source>
        <dbReference type="Proteomes" id="UP000050501"/>
    </source>
</evidence>
<dbReference type="FunFam" id="3.40.50.460:FF:000002">
    <property type="entry name" value="ATP-dependent 6-phosphofructokinase"/>
    <property type="match status" value="1"/>
</dbReference>
<keyword evidence="10 15" id="KW-0418">Kinase</keyword>
<keyword evidence="8 15" id="KW-0479">Metal-binding</keyword>
<dbReference type="InterPro" id="IPR012003">
    <property type="entry name" value="ATP_PFK_prok-type"/>
</dbReference>
<dbReference type="STRING" id="229921.ADN01_08325"/>
<dbReference type="InterPro" id="IPR022953">
    <property type="entry name" value="ATP_PFK"/>
</dbReference>
<dbReference type="InterPro" id="IPR035966">
    <property type="entry name" value="PKF_sf"/>
</dbReference>
<dbReference type="RefSeq" id="WP_062418656.1">
    <property type="nucleotide sequence ID" value="NZ_DF967974.1"/>
</dbReference>
<evidence type="ECO:0000256" key="11">
    <source>
        <dbReference type="ARBA" id="ARBA00022840"/>
    </source>
</evidence>
<gene>
    <name evidence="15" type="primary">pfkA</name>
    <name evidence="17" type="ORF">ADN01_08325</name>
</gene>
<feature type="binding site" evidence="15">
    <location>
        <position position="103"/>
    </location>
    <ligand>
        <name>Mg(2+)</name>
        <dbReference type="ChEBI" id="CHEBI:18420"/>
        <note>catalytic</note>
    </ligand>
</feature>
<dbReference type="Proteomes" id="UP000050501">
    <property type="component" value="Unassembled WGS sequence"/>
</dbReference>
<feature type="binding site" description="in other chain" evidence="15">
    <location>
        <begin position="185"/>
        <end position="187"/>
    </location>
    <ligand>
        <name>ADP</name>
        <dbReference type="ChEBI" id="CHEBI:456216"/>
        <note>allosteric activator; ligand shared between dimeric partners</note>
    </ligand>
</feature>
<name>A0A0P6Y2X1_9CHLR</name>
<feature type="binding site" description="in other chain" evidence="15">
    <location>
        <position position="211"/>
    </location>
    <ligand>
        <name>ADP</name>
        <dbReference type="ChEBI" id="CHEBI:456216"/>
        <note>allosteric activator; ligand shared between dimeric partners</note>
    </ligand>
</feature>
<reference evidence="17 18" key="1">
    <citation type="submission" date="2015-07" db="EMBL/GenBank/DDBJ databases">
        <title>Genome sequence of Levilinea saccharolytica DSM 16555.</title>
        <authorList>
            <person name="Hemp J."/>
            <person name="Ward L.M."/>
            <person name="Pace L.A."/>
            <person name="Fischer W.W."/>
        </authorList>
    </citation>
    <scope>NUCLEOTIDE SEQUENCE [LARGE SCALE GENOMIC DNA]</scope>
    <source>
        <strain evidence="17 18">KIBI-1</strain>
    </source>
</reference>
<comment type="activity regulation">
    <text evidence="15">Allosterically activated by ADP and other diphosphonucleosides, and allosterically inhibited by phosphoenolpyruvate.</text>
</comment>
<comment type="cofactor">
    <cofactor evidence="1 15">
        <name>Mg(2+)</name>
        <dbReference type="ChEBI" id="CHEBI:18420"/>
    </cofactor>
</comment>
<dbReference type="GO" id="GO:0006002">
    <property type="term" value="P:fructose 6-phosphate metabolic process"/>
    <property type="evidence" value="ECO:0007669"/>
    <property type="project" value="UniProtKB-UniRule"/>
</dbReference>
<feature type="active site" description="Proton acceptor" evidence="15">
    <location>
        <position position="127"/>
    </location>
</feature>
<comment type="similarity">
    <text evidence="15">Belongs to the phosphofructokinase type A (PFKA) family. ATP-dependent PFK group I subfamily. Prokaryotic clade 'B1' sub-subfamily.</text>
</comment>
<evidence type="ECO:0000256" key="10">
    <source>
        <dbReference type="ARBA" id="ARBA00022777"/>
    </source>
</evidence>
<feature type="binding site" evidence="15">
    <location>
        <position position="162"/>
    </location>
    <ligand>
        <name>substrate</name>
        <note>ligand shared between dimeric partners</note>
    </ligand>
</feature>
<dbReference type="UniPathway" id="UPA00109">
    <property type="reaction ID" value="UER00182"/>
</dbReference>
<keyword evidence="7 15" id="KW-0808">Transferase</keyword>
<dbReference type="AlphaFoldDB" id="A0A0P6Y2X1"/>
<feature type="binding site" evidence="15">
    <location>
        <begin position="102"/>
        <end position="105"/>
    </location>
    <ligand>
        <name>ATP</name>
        <dbReference type="ChEBI" id="CHEBI:30616"/>
    </ligand>
</feature>
<dbReference type="PRINTS" id="PR00476">
    <property type="entry name" value="PHFRCTKINASE"/>
</dbReference>
<protein>
    <recommendedName>
        <fullName evidence="15">ATP-dependent 6-phosphofructokinase</fullName>
        <shortName evidence="15">ATP-PFK</shortName>
        <shortName evidence="15">Phosphofructokinase</shortName>
        <ecNumber evidence="15">2.7.1.11</ecNumber>
    </recommendedName>
    <alternativeName>
        <fullName evidence="15">Phosphohexokinase</fullName>
    </alternativeName>
</protein>
<dbReference type="PATRIC" id="fig|229921.5.peg.1068"/>
<dbReference type="GO" id="GO:0070095">
    <property type="term" value="F:fructose-6-phosphate binding"/>
    <property type="evidence" value="ECO:0007669"/>
    <property type="project" value="TreeGrafter"/>
</dbReference>
<keyword evidence="18" id="KW-1185">Reference proteome</keyword>
<dbReference type="GO" id="GO:0003872">
    <property type="term" value="F:6-phosphofructokinase activity"/>
    <property type="evidence" value="ECO:0007669"/>
    <property type="project" value="UniProtKB-UniRule"/>
</dbReference>
<dbReference type="NCBIfam" id="TIGR02482">
    <property type="entry name" value="PFKA_ATP"/>
    <property type="match status" value="1"/>
</dbReference>
<feature type="binding site" evidence="15">
    <location>
        <begin position="21"/>
        <end position="25"/>
    </location>
    <ligand>
        <name>ADP</name>
        <dbReference type="ChEBI" id="CHEBI:456216"/>
        <note>allosteric activator; ligand shared between dimeric partners</note>
    </ligand>
</feature>
<feature type="domain" description="Phosphofructokinase" evidence="16">
    <location>
        <begin position="3"/>
        <end position="278"/>
    </location>
</feature>
<evidence type="ECO:0000256" key="7">
    <source>
        <dbReference type="ARBA" id="ARBA00022679"/>
    </source>
</evidence>
<keyword evidence="5 15" id="KW-0963">Cytoplasm</keyword>
<evidence type="ECO:0000256" key="14">
    <source>
        <dbReference type="ARBA" id="ARBA00048070"/>
    </source>
</evidence>
<dbReference type="Gene3D" id="3.40.50.460">
    <property type="entry name" value="Phosphofructokinase domain"/>
    <property type="match status" value="1"/>
</dbReference>
<evidence type="ECO:0000256" key="13">
    <source>
        <dbReference type="ARBA" id="ARBA00023152"/>
    </source>
</evidence>
<dbReference type="PANTHER" id="PTHR13697">
    <property type="entry name" value="PHOSPHOFRUCTOKINASE"/>
    <property type="match status" value="1"/>
</dbReference>
<dbReference type="GO" id="GO:0005524">
    <property type="term" value="F:ATP binding"/>
    <property type="evidence" value="ECO:0007669"/>
    <property type="project" value="UniProtKB-UniRule"/>
</dbReference>
<comment type="pathway">
    <text evidence="4 15">Carbohydrate degradation; glycolysis; D-glyceraldehyde 3-phosphate and glycerone phosphate from D-glucose: step 3/4.</text>
</comment>
<evidence type="ECO:0000256" key="15">
    <source>
        <dbReference type="HAMAP-Rule" id="MF_00339"/>
    </source>
</evidence>
<keyword evidence="13 15" id="KW-0324">Glycolysis</keyword>
<evidence type="ECO:0000256" key="6">
    <source>
        <dbReference type="ARBA" id="ARBA00022533"/>
    </source>
</evidence>
<evidence type="ECO:0000313" key="17">
    <source>
        <dbReference type="EMBL" id="KPL83499.1"/>
    </source>
</evidence>
<dbReference type="PROSITE" id="PS00433">
    <property type="entry name" value="PHOSPHOFRUCTOKINASE"/>
    <property type="match status" value="1"/>
</dbReference>
<evidence type="ECO:0000256" key="8">
    <source>
        <dbReference type="ARBA" id="ARBA00022723"/>
    </source>
</evidence>
<dbReference type="GO" id="GO:0061621">
    <property type="term" value="P:canonical glycolysis"/>
    <property type="evidence" value="ECO:0007669"/>
    <property type="project" value="TreeGrafter"/>
</dbReference>
<dbReference type="InterPro" id="IPR012828">
    <property type="entry name" value="PFKA_ATP_prok"/>
</dbReference>
<organism evidence="17 18">
    <name type="scientific">Levilinea saccharolytica</name>
    <dbReference type="NCBI Taxonomy" id="229921"/>
    <lineage>
        <taxon>Bacteria</taxon>
        <taxon>Bacillati</taxon>
        <taxon>Chloroflexota</taxon>
        <taxon>Anaerolineae</taxon>
        <taxon>Anaerolineales</taxon>
        <taxon>Anaerolineaceae</taxon>
        <taxon>Levilinea</taxon>
    </lineage>
</organism>
<comment type="function">
    <text evidence="2 15">Catalyzes the phosphorylation of D-fructose 6-phosphate to fructose 1,6-bisphosphate by ATP, the first committing step of glycolysis.</text>
</comment>
<dbReference type="OrthoDB" id="9802503at2"/>
<evidence type="ECO:0000256" key="3">
    <source>
        <dbReference type="ARBA" id="ARBA00004496"/>
    </source>
</evidence>
<dbReference type="GO" id="GO:0016208">
    <property type="term" value="F:AMP binding"/>
    <property type="evidence" value="ECO:0007669"/>
    <property type="project" value="TreeGrafter"/>
</dbReference>
<feature type="binding site" description="in other chain" evidence="15">
    <location>
        <begin position="125"/>
        <end position="127"/>
    </location>
    <ligand>
        <name>substrate</name>
        <note>ligand shared between dimeric partners</note>
    </ligand>
</feature>
<dbReference type="GO" id="GO:0048029">
    <property type="term" value="F:monosaccharide binding"/>
    <property type="evidence" value="ECO:0007669"/>
    <property type="project" value="TreeGrafter"/>
</dbReference>
<keyword evidence="6 15" id="KW-0021">Allosteric enzyme</keyword>
<dbReference type="Pfam" id="PF00365">
    <property type="entry name" value="PFK"/>
    <property type="match status" value="1"/>
</dbReference>
<dbReference type="GO" id="GO:0030388">
    <property type="term" value="P:fructose 1,6-bisphosphate metabolic process"/>
    <property type="evidence" value="ECO:0007669"/>
    <property type="project" value="TreeGrafter"/>
</dbReference>
<feature type="binding site" description="in other chain" evidence="15">
    <location>
        <begin position="169"/>
        <end position="171"/>
    </location>
    <ligand>
        <name>substrate</name>
        <note>ligand shared between dimeric partners</note>
    </ligand>
</feature>
<comment type="subunit">
    <text evidence="15">Homotetramer.</text>
</comment>
<keyword evidence="9 15" id="KW-0547">Nucleotide-binding</keyword>
<evidence type="ECO:0000256" key="4">
    <source>
        <dbReference type="ARBA" id="ARBA00004679"/>
    </source>
</evidence>
<dbReference type="EC" id="2.7.1.11" evidence="15"/>
<comment type="subcellular location">
    <subcellularLocation>
        <location evidence="3 15">Cytoplasm</location>
    </subcellularLocation>
</comment>
<sequence length="322" mass="33863">MKRIGVLTSGGDAPGMNAAIRAVVRTAIDRGVEVFGVRQGYQGLIDGLFTPMGARDVGGIIQRGGTILGSARSLEFKTPEGQRKALRALNQAGVEGLVVIGGNGSQTGANALHQLGFPVVGVASTIDNDLFGSDITIGVDTALNIALEAIDRLKITASSHQRAFLLEVMGRDCGYLALMSAIAGGAEAVVIPEVETEPEHVADVIREAYEKGKAHAIVVVAEGAKYNAAKLDAYFTEHQDRLGFALRTAILGHIQRGGNPGAFDRILASRLGAGAVESLLEGQYGVLNGWVRSELTRTPLETVVASKKPLDLTLFKLAQILD</sequence>
<evidence type="ECO:0000256" key="5">
    <source>
        <dbReference type="ARBA" id="ARBA00022490"/>
    </source>
</evidence>
<dbReference type="PIRSF" id="PIRSF000532">
    <property type="entry name" value="ATP_PFK_prok"/>
    <property type="match status" value="1"/>
</dbReference>
<evidence type="ECO:0000256" key="2">
    <source>
        <dbReference type="ARBA" id="ARBA00002659"/>
    </source>
</evidence>
<evidence type="ECO:0000256" key="12">
    <source>
        <dbReference type="ARBA" id="ARBA00022842"/>
    </source>
</evidence>
<feature type="binding site" description="in other chain" evidence="15">
    <location>
        <begin position="253"/>
        <end position="256"/>
    </location>
    <ligand>
        <name>substrate</name>
        <note>ligand shared between dimeric partners</note>
    </ligand>
</feature>
<comment type="catalytic activity">
    <reaction evidence="14 15">
        <text>beta-D-fructose 6-phosphate + ATP = beta-D-fructose 1,6-bisphosphate + ADP + H(+)</text>
        <dbReference type="Rhea" id="RHEA:16109"/>
        <dbReference type="ChEBI" id="CHEBI:15378"/>
        <dbReference type="ChEBI" id="CHEBI:30616"/>
        <dbReference type="ChEBI" id="CHEBI:32966"/>
        <dbReference type="ChEBI" id="CHEBI:57634"/>
        <dbReference type="ChEBI" id="CHEBI:456216"/>
        <dbReference type="EC" id="2.7.1.11"/>
    </reaction>
</comment>
<feature type="binding site" evidence="15">
    <location>
        <position position="11"/>
    </location>
    <ligand>
        <name>ATP</name>
        <dbReference type="ChEBI" id="CHEBI:30616"/>
    </ligand>
</feature>
<dbReference type="GO" id="GO:0005945">
    <property type="term" value="C:6-phosphofructokinase complex"/>
    <property type="evidence" value="ECO:0007669"/>
    <property type="project" value="TreeGrafter"/>
</dbReference>
<dbReference type="Gene3D" id="3.40.50.450">
    <property type="match status" value="1"/>
</dbReference>
<evidence type="ECO:0000259" key="16">
    <source>
        <dbReference type="Pfam" id="PF00365"/>
    </source>
</evidence>
<feature type="binding site" description="in other chain" evidence="15">
    <location>
        <position position="222"/>
    </location>
    <ligand>
        <name>substrate</name>
        <note>ligand shared between dimeric partners</note>
    </ligand>
</feature>
<dbReference type="HAMAP" id="MF_00339">
    <property type="entry name" value="Phosphofructokinase_I_B1"/>
    <property type="match status" value="1"/>
</dbReference>
<proteinExistence type="inferred from homology"/>
<keyword evidence="11 15" id="KW-0067">ATP-binding</keyword>
<keyword evidence="12 15" id="KW-0460">Magnesium</keyword>
<dbReference type="FunFam" id="3.40.50.450:FF:000001">
    <property type="entry name" value="ATP-dependent 6-phosphofructokinase"/>
    <property type="match status" value="1"/>
</dbReference>
<dbReference type="PANTHER" id="PTHR13697:SF4">
    <property type="entry name" value="ATP-DEPENDENT 6-PHOSPHOFRUCTOKINASE"/>
    <property type="match status" value="1"/>
</dbReference>
<dbReference type="NCBIfam" id="NF002872">
    <property type="entry name" value="PRK03202.1"/>
    <property type="match status" value="1"/>
</dbReference>
<feature type="binding site" evidence="15">
    <location>
        <position position="247"/>
    </location>
    <ligand>
        <name>substrate</name>
        <note>ligand shared between dimeric partners</note>
    </ligand>
</feature>
<dbReference type="EMBL" id="LGCM01000031">
    <property type="protein sequence ID" value="KPL83499.1"/>
    <property type="molecule type" value="Genomic_DNA"/>
</dbReference>
<feature type="binding site" description="in other chain" evidence="15">
    <location>
        <begin position="213"/>
        <end position="215"/>
    </location>
    <ligand>
        <name>ADP</name>
        <dbReference type="ChEBI" id="CHEBI:456216"/>
        <note>allosteric activator; ligand shared between dimeric partners</note>
    </ligand>
</feature>
<feature type="binding site" description="in other chain" evidence="15">
    <location>
        <position position="154"/>
    </location>
    <ligand>
        <name>ADP</name>
        <dbReference type="ChEBI" id="CHEBI:456216"/>
        <note>allosteric activator; ligand shared between dimeric partners</note>
    </ligand>
</feature>
<dbReference type="SUPFAM" id="SSF53784">
    <property type="entry name" value="Phosphofructokinase"/>
    <property type="match status" value="1"/>
</dbReference>
<comment type="caution">
    <text evidence="17">The sequence shown here is derived from an EMBL/GenBank/DDBJ whole genome shotgun (WGS) entry which is preliminary data.</text>
</comment>
<accession>A0A0P6Y2X1</accession>
<dbReference type="InterPro" id="IPR015912">
    <property type="entry name" value="Phosphofructokinase_CS"/>
</dbReference>
<evidence type="ECO:0000256" key="1">
    <source>
        <dbReference type="ARBA" id="ARBA00001946"/>
    </source>
</evidence>
<dbReference type="GO" id="GO:0042802">
    <property type="term" value="F:identical protein binding"/>
    <property type="evidence" value="ECO:0007669"/>
    <property type="project" value="TreeGrafter"/>
</dbReference>
<comment type="caution">
    <text evidence="15">Lacks conserved residue(s) required for the propagation of feature annotation.</text>
</comment>
<evidence type="ECO:0000256" key="9">
    <source>
        <dbReference type="ARBA" id="ARBA00022741"/>
    </source>
</evidence>